<dbReference type="Proteomes" id="UP000435112">
    <property type="component" value="Unassembled WGS sequence"/>
</dbReference>
<dbReference type="Proteomes" id="UP000429607">
    <property type="component" value="Unassembled WGS sequence"/>
</dbReference>
<name>A0A6A3N266_9STRA</name>
<proteinExistence type="predicted"/>
<evidence type="ECO:0000313" key="4">
    <source>
        <dbReference type="Proteomes" id="UP000435112"/>
    </source>
</evidence>
<dbReference type="EMBL" id="QXFV01000552">
    <property type="protein sequence ID" value="KAE9034361.1"/>
    <property type="molecule type" value="Genomic_DNA"/>
</dbReference>
<comment type="caution">
    <text evidence="2">The sequence shown here is derived from an EMBL/GenBank/DDBJ whole genome shotgun (WGS) entry which is preliminary data.</text>
</comment>
<dbReference type="AlphaFoldDB" id="A0A6A3N266"/>
<evidence type="ECO:0000313" key="2">
    <source>
        <dbReference type="EMBL" id="KAE9034361.1"/>
    </source>
</evidence>
<sequence>MSWRTVIDININQAFFTIITIVFAAKSNLGDRNINDIGDTSDVAVSRELQLSRPIATLVTGGTNGLMRDDSDGSDSSASEFVVSEREAVIGVHDATPPRPSYIMVPVFESFSAAYRAVNDQSDDVHTYETRYTTERILARVYRRRSHADCEHRYKIKTINGLEVPT</sequence>
<evidence type="ECO:0000313" key="1">
    <source>
        <dbReference type="EMBL" id="KAE9030602.1"/>
    </source>
</evidence>
<organism evidence="2 3">
    <name type="scientific">Phytophthora rubi</name>
    <dbReference type="NCBI Taxonomy" id="129364"/>
    <lineage>
        <taxon>Eukaryota</taxon>
        <taxon>Sar</taxon>
        <taxon>Stramenopiles</taxon>
        <taxon>Oomycota</taxon>
        <taxon>Peronosporomycetes</taxon>
        <taxon>Peronosporales</taxon>
        <taxon>Peronosporaceae</taxon>
        <taxon>Phytophthora</taxon>
    </lineage>
</organism>
<dbReference type="EMBL" id="QXFU01000538">
    <property type="protein sequence ID" value="KAE9030602.1"/>
    <property type="molecule type" value="Genomic_DNA"/>
</dbReference>
<accession>A0A6A3N266</accession>
<protein>
    <submittedName>
        <fullName evidence="2">Uncharacterized protein</fullName>
    </submittedName>
</protein>
<gene>
    <name evidence="2" type="ORF">PR001_g9767</name>
    <name evidence="1" type="ORF">PR002_g9840</name>
</gene>
<evidence type="ECO:0000313" key="3">
    <source>
        <dbReference type="Proteomes" id="UP000429607"/>
    </source>
</evidence>
<reference evidence="3 4" key="1">
    <citation type="submission" date="2018-09" db="EMBL/GenBank/DDBJ databases">
        <title>Genomic investigation of the strawberry pathogen Phytophthora fragariae indicates pathogenicity is determined by transcriptional variation in three key races.</title>
        <authorList>
            <person name="Adams T.M."/>
            <person name="Armitage A.D."/>
            <person name="Sobczyk M.K."/>
            <person name="Bates H.J."/>
            <person name="Dunwell J.M."/>
            <person name="Nellist C.F."/>
            <person name="Harrison R.J."/>
        </authorList>
    </citation>
    <scope>NUCLEOTIDE SEQUENCE [LARGE SCALE GENOMIC DNA]</scope>
    <source>
        <strain evidence="2 3">SCRP249</strain>
        <strain evidence="1 4">SCRP324</strain>
    </source>
</reference>